<accession>A0A9J7XZD2</accession>
<proteinExistence type="predicted"/>
<dbReference type="GeneTree" id="ENSGT01150000286933"/>
<dbReference type="InterPro" id="IPR002492">
    <property type="entry name" value="Transposase_Tc1-like"/>
</dbReference>
<dbReference type="AlphaFoldDB" id="A0A9J7XZD2"/>
<reference evidence="2" key="2">
    <citation type="submission" date="2025-09" db="UniProtKB">
        <authorList>
            <consortium name="Ensembl"/>
        </authorList>
    </citation>
    <scope>IDENTIFICATION</scope>
</reference>
<dbReference type="Proteomes" id="UP001108240">
    <property type="component" value="Unplaced"/>
</dbReference>
<dbReference type="Ensembl" id="ENSCCRT00000120357.1">
    <property type="protein sequence ID" value="ENSCCRP00000110860.1"/>
    <property type="gene ID" value="ENSCCRG00000062126.1"/>
</dbReference>
<name>A0A9J7XZD2_CYPCA</name>
<reference evidence="2" key="1">
    <citation type="submission" date="2025-08" db="UniProtKB">
        <authorList>
            <consortium name="Ensembl"/>
        </authorList>
    </citation>
    <scope>IDENTIFICATION</scope>
</reference>
<evidence type="ECO:0000259" key="1">
    <source>
        <dbReference type="Pfam" id="PF01498"/>
    </source>
</evidence>
<dbReference type="Gene3D" id="3.30.420.10">
    <property type="entry name" value="Ribonuclease H-like superfamily/Ribonuclease H"/>
    <property type="match status" value="1"/>
</dbReference>
<evidence type="ECO:0000313" key="2">
    <source>
        <dbReference type="Ensembl" id="ENSCCRP00000110860.1"/>
    </source>
</evidence>
<sequence>MVSQSSSVGYTIMGKTADLTAVQKTTIDTLHKEGKRLAVHRALCPSTLIERRREGKDVIEKKCISNRDNRTLERIVKRNPFKNLGEIHKEWTAAGVSASRTTTHRRMQDMGFSCRIPCVKPLLNNRQRQKCLAWAKDKKDWTAAEWSKVMFSDESKFCISFGNQGPRVWRKRGGLRSDEFAGQLRTWIPWSLNQVLVALALCAGAKSCWKMKSASP</sequence>
<dbReference type="InterPro" id="IPR036397">
    <property type="entry name" value="RNaseH_sf"/>
</dbReference>
<protein>
    <recommendedName>
        <fullName evidence="1">Transposase Tc1-like domain-containing protein</fullName>
    </recommendedName>
</protein>
<organism evidence="2 3">
    <name type="scientific">Cyprinus carpio carpio</name>
    <dbReference type="NCBI Taxonomy" id="630221"/>
    <lineage>
        <taxon>Eukaryota</taxon>
        <taxon>Metazoa</taxon>
        <taxon>Chordata</taxon>
        <taxon>Craniata</taxon>
        <taxon>Vertebrata</taxon>
        <taxon>Euteleostomi</taxon>
        <taxon>Actinopterygii</taxon>
        <taxon>Neopterygii</taxon>
        <taxon>Teleostei</taxon>
        <taxon>Ostariophysi</taxon>
        <taxon>Cypriniformes</taxon>
        <taxon>Cyprinidae</taxon>
        <taxon>Cyprininae</taxon>
        <taxon>Cyprinus</taxon>
    </lineage>
</organism>
<keyword evidence="3" id="KW-1185">Reference proteome</keyword>
<feature type="domain" description="Transposase Tc1-like" evidence="1">
    <location>
        <begin position="70"/>
        <end position="138"/>
    </location>
</feature>
<dbReference type="GO" id="GO:0006313">
    <property type="term" value="P:DNA transposition"/>
    <property type="evidence" value="ECO:0007669"/>
    <property type="project" value="InterPro"/>
</dbReference>
<evidence type="ECO:0000313" key="3">
    <source>
        <dbReference type="Proteomes" id="UP001108240"/>
    </source>
</evidence>
<dbReference type="GO" id="GO:0015074">
    <property type="term" value="P:DNA integration"/>
    <property type="evidence" value="ECO:0007669"/>
    <property type="project" value="InterPro"/>
</dbReference>
<dbReference type="GO" id="GO:0003677">
    <property type="term" value="F:DNA binding"/>
    <property type="evidence" value="ECO:0007669"/>
    <property type="project" value="InterPro"/>
</dbReference>
<dbReference type="Pfam" id="PF01498">
    <property type="entry name" value="HTH_Tnp_Tc3_2"/>
    <property type="match status" value="1"/>
</dbReference>